<dbReference type="EMBL" id="JAEHOC010000001">
    <property type="protein sequence ID" value="KAG2445463.1"/>
    <property type="molecule type" value="Genomic_DNA"/>
</dbReference>
<dbReference type="PANTHER" id="PTHR36365:SF1">
    <property type="entry name" value="OS05G0500400 PROTEIN"/>
    <property type="match status" value="1"/>
</dbReference>
<sequence length="302" mass="31364">MQAARTQPRSAPVVVELPESQQAAVDAAVQCLLPALQPLLVAVKPTKTAKGFSNRAKAGFDTNRFGIEIPVADGSAQAAIDLTATILNTATARLKQRPGGASAAAVASPANWTIVHAREDALQLASSSARGKSGQQPQVLGLRQACQQPQLAGLLVLVEPQLDDVALVEQLLDEVWAGPAALVINPGWGQQGAAPVPAEYARAVDSISVVYSFLPCAIQGLLGPKEGAVLRTVDAAGGATGGKPAPWRILLKQKEEFVQVGAMPRRPTSSDLELAFLNASAASSPLTKTAKFIRGLIPGKKD</sequence>
<dbReference type="PANTHER" id="PTHR36365">
    <property type="entry name" value="OS05G0500400 PROTEIN"/>
    <property type="match status" value="1"/>
</dbReference>
<evidence type="ECO:0000313" key="2">
    <source>
        <dbReference type="EMBL" id="KAG2445463.1"/>
    </source>
</evidence>
<gene>
    <name evidence="2" type="ORF">HXX76_000081</name>
</gene>
<feature type="domain" description="DUF1995" evidence="1">
    <location>
        <begin position="18"/>
        <end position="273"/>
    </location>
</feature>
<dbReference type="Proteomes" id="UP000650467">
    <property type="component" value="Unassembled WGS sequence"/>
</dbReference>
<evidence type="ECO:0000259" key="1">
    <source>
        <dbReference type="Pfam" id="PF09353"/>
    </source>
</evidence>
<evidence type="ECO:0000313" key="3">
    <source>
        <dbReference type="Proteomes" id="UP000650467"/>
    </source>
</evidence>
<protein>
    <recommendedName>
        <fullName evidence="1">DUF1995 domain-containing protein</fullName>
    </recommendedName>
</protein>
<organism evidence="2 3">
    <name type="scientific">Chlamydomonas incerta</name>
    <dbReference type="NCBI Taxonomy" id="51695"/>
    <lineage>
        <taxon>Eukaryota</taxon>
        <taxon>Viridiplantae</taxon>
        <taxon>Chlorophyta</taxon>
        <taxon>core chlorophytes</taxon>
        <taxon>Chlorophyceae</taxon>
        <taxon>CS clade</taxon>
        <taxon>Chlamydomonadales</taxon>
        <taxon>Chlamydomonadaceae</taxon>
        <taxon>Chlamydomonas</taxon>
    </lineage>
</organism>
<accession>A0A836B2H8</accession>
<comment type="caution">
    <text evidence="2">The sequence shown here is derived from an EMBL/GenBank/DDBJ whole genome shotgun (WGS) entry which is preliminary data.</text>
</comment>
<dbReference type="GO" id="GO:0009507">
    <property type="term" value="C:chloroplast"/>
    <property type="evidence" value="ECO:0007669"/>
    <property type="project" value="TreeGrafter"/>
</dbReference>
<dbReference type="OrthoDB" id="515480at2759"/>
<name>A0A836B2H8_CHLIN</name>
<dbReference type="AlphaFoldDB" id="A0A836B2H8"/>
<dbReference type="Pfam" id="PF09353">
    <property type="entry name" value="DUF1995"/>
    <property type="match status" value="1"/>
</dbReference>
<dbReference type="InterPro" id="IPR018962">
    <property type="entry name" value="DUF1995"/>
</dbReference>
<reference evidence="2" key="1">
    <citation type="journal article" date="2020" name="bioRxiv">
        <title>Comparative genomics of Chlamydomonas.</title>
        <authorList>
            <person name="Craig R.J."/>
            <person name="Hasan A.R."/>
            <person name="Ness R.W."/>
            <person name="Keightley P.D."/>
        </authorList>
    </citation>
    <scope>NUCLEOTIDE SEQUENCE</scope>
    <source>
        <strain evidence="2">SAG 7.73</strain>
    </source>
</reference>
<keyword evidence="3" id="KW-1185">Reference proteome</keyword>
<proteinExistence type="predicted"/>